<dbReference type="InterPro" id="IPR002711">
    <property type="entry name" value="HNH"/>
</dbReference>
<proteinExistence type="predicted"/>
<keyword evidence="2" id="KW-0378">Hydrolase</keyword>
<protein>
    <submittedName>
        <fullName evidence="2">HNH endonuclease</fullName>
    </submittedName>
</protein>
<feature type="domain" description="HNH nuclease" evidence="1">
    <location>
        <begin position="9"/>
        <end position="64"/>
    </location>
</feature>
<name>A0A2L0EXK9_SORCE</name>
<evidence type="ECO:0000313" key="3">
    <source>
        <dbReference type="Proteomes" id="UP000238348"/>
    </source>
</evidence>
<dbReference type="RefSeq" id="WP_104982595.1">
    <property type="nucleotide sequence ID" value="NZ_CP012673.1"/>
</dbReference>
<evidence type="ECO:0000259" key="1">
    <source>
        <dbReference type="SMART" id="SM00507"/>
    </source>
</evidence>
<dbReference type="CDD" id="cd00085">
    <property type="entry name" value="HNHc"/>
    <property type="match status" value="1"/>
</dbReference>
<keyword evidence="2" id="KW-0540">Nuclease</keyword>
<organism evidence="2 3">
    <name type="scientific">Sorangium cellulosum</name>
    <name type="common">Polyangium cellulosum</name>
    <dbReference type="NCBI Taxonomy" id="56"/>
    <lineage>
        <taxon>Bacteria</taxon>
        <taxon>Pseudomonadati</taxon>
        <taxon>Myxococcota</taxon>
        <taxon>Polyangia</taxon>
        <taxon>Polyangiales</taxon>
        <taxon>Polyangiaceae</taxon>
        <taxon>Sorangium</taxon>
    </lineage>
</organism>
<dbReference type="PANTHER" id="PTHR33877">
    <property type="entry name" value="SLL1193 PROTEIN"/>
    <property type="match status" value="1"/>
</dbReference>
<dbReference type="Proteomes" id="UP000238348">
    <property type="component" value="Chromosome"/>
</dbReference>
<dbReference type="Gene3D" id="1.10.30.50">
    <property type="match status" value="1"/>
</dbReference>
<dbReference type="GO" id="GO:0008270">
    <property type="term" value="F:zinc ion binding"/>
    <property type="evidence" value="ECO:0007669"/>
    <property type="project" value="InterPro"/>
</dbReference>
<gene>
    <name evidence="2" type="ORF">SOCE26_054640</name>
</gene>
<dbReference type="GO" id="GO:0004519">
    <property type="term" value="F:endonuclease activity"/>
    <property type="evidence" value="ECO:0007669"/>
    <property type="project" value="UniProtKB-KW"/>
</dbReference>
<dbReference type="AlphaFoldDB" id="A0A2L0EXK9"/>
<evidence type="ECO:0000313" key="2">
    <source>
        <dbReference type="EMBL" id="AUX44005.1"/>
    </source>
</evidence>
<dbReference type="InterPro" id="IPR052892">
    <property type="entry name" value="NA-targeting_endonuclease"/>
</dbReference>
<sequence length="143" mass="15868">MADQRASAALRRVVQARARDLCEYCRCPAQFATQSFTMEHVEPRSLGGETALHNLAWACFGCNGHKHTATHGVDPETGERAPLFHPRRHCWSDHFAWSADFSRIEGKTPIGRATVEVLQLNRTGVVNLRRVLVAGGLHPPSET</sequence>
<dbReference type="GO" id="GO:0003676">
    <property type="term" value="F:nucleic acid binding"/>
    <property type="evidence" value="ECO:0007669"/>
    <property type="project" value="InterPro"/>
</dbReference>
<dbReference type="SMART" id="SM00507">
    <property type="entry name" value="HNHc"/>
    <property type="match status" value="1"/>
</dbReference>
<dbReference type="InterPro" id="IPR003615">
    <property type="entry name" value="HNH_nuc"/>
</dbReference>
<keyword evidence="2" id="KW-0255">Endonuclease</keyword>
<dbReference type="EMBL" id="CP012673">
    <property type="protein sequence ID" value="AUX44005.1"/>
    <property type="molecule type" value="Genomic_DNA"/>
</dbReference>
<dbReference type="OrthoDB" id="9802901at2"/>
<reference evidence="2 3" key="1">
    <citation type="submission" date="2015-09" db="EMBL/GenBank/DDBJ databases">
        <title>Sorangium comparison.</title>
        <authorList>
            <person name="Zaburannyi N."/>
            <person name="Bunk B."/>
            <person name="Overmann J."/>
            <person name="Mueller R."/>
        </authorList>
    </citation>
    <scope>NUCLEOTIDE SEQUENCE [LARGE SCALE GENOMIC DNA]</scope>
    <source>
        <strain evidence="2 3">So ce26</strain>
    </source>
</reference>
<dbReference type="Pfam" id="PF01844">
    <property type="entry name" value="HNH"/>
    <property type="match status" value="1"/>
</dbReference>
<dbReference type="PANTHER" id="PTHR33877:SF1">
    <property type="entry name" value="TYPE IV METHYL-DIRECTED RESTRICTION ENZYME ECOKMCRA"/>
    <property type="match status" value="1"/>
</dbReference>
<accession>A0A2L0EXK9</accession>